<comment type="catalytic activity">
    <reaction evidence="1">
        <text>S-ubiquitinyl-[E2 ubiquitin-conjugating enzyme]-L-cysteine + [acceptor protein]-L-lysine = [E2 ubiquitin-conjugating enzyme]-L-cysteine + N(6)-ubiquitinyl-[acceptor protein]-L-lysine.</text>
        <dbReference type="EC" id="2.3.2.27"/>
    </reaction>
</comment>
<accession>A0A8J5VX59</accession>
<keyword evidence="4" id="KW-0479">Metal-binding</keyword>
<dbReference type="GO" id="GO:0061630">
    <property type="term" value="F:ubiquitin protein ligase activity"/>
    <property type="evidence" value="ECO:0007669"/>
    <property type="project" value="UniProtKB-EC"/>
</dbReference>
<dbReference type="Proteomes" id="UP000729402">
    <property type="component" value="Unassembled WGS sequence"/>
</dbReference>
<dbReference type="OrthoDB" id="1731734at2759"/>
<evidence type="ECO:0000256" key="4">
    <source>
        <dbReference type="ARBA" id="ARBA00022723"/>
    </source>
</evidence>
<evidence type="ECO:0000256" key="5">
    <source>
        <dbReference type="ARBA" id="ARBA00022771"/>
    </source>
</evidence>
<dbReference type="EC" id="2.3.2.27" evidence="2"/>
<organism evidence="9 10">
    <name type="scientific">Zizania palustris</name>
    <name type="common">Northern wild rice</name>
    <dbReference type="NCBI Taxonomy" id="103762"/>
    <lineage>
        <taxon>Eukaryota</taxon>
        <taxon>Viridiplantae</taxon>
        <taxon>Streptophyta</taxon>
        <taxon>Embryophyta</taxon>
        <taxon>Tracheophyta</taxon>
        <taxon>Spermatophyta</taxon>
        <taxon>Magnoliopsida</taxon>
        <taxon>Liliopsida</taxon>
        <taxon>Poales</taxon>
        <taxon>Poaceae</taxon>
        <taxon>BOP clade</taxon>
        <taxon>Oryzoideae</taxon>
        <taxon>Oryzeae</taxon>
        <taxon>Zizaniinae</taxon>
        <taxon>Zizania</taxon>
    </lineage>
</organism>
<feature type="region of interest" description="Disordered" evidence="8">
    <location>
        <begin position="1"/>
        <end position="31"/>
    </location>
</feature>
<evidence type="ECO:0000256" key="1">
    <source>
        <dbReference type="ARBA" id="ARBA00000900"/>
    </source>
</evidence>
<evidence type="ECO:0000256" key="2">
    <source>
        <dbReference type="ARBA" id="ARBA00012483"/>
    </source>
</evidence>
<reference evidence="9" key="2">
    <citation type="submission" date="2021-02" db="EMBL/GenBank/DDBJ databases">
        <authorList>
            <person name="Kimball J.A."/>
            <person name="Haas M.W."/>
            <person name="Macchietto M."/>
            <person name="Kono T."/>
            <person name="Duquette J."/>
            <person name="Shao M."/>
        </authorList>
    </citation>
    <scope>NUCLEOTIDE SEQUENCE</scope>
    <source>
        <tissue evidence="9">Fresh leaf tissue</tissue>
    </source>
</reference>
<feature type="compositionally biased region" description="Low complexity" evidence="8">
    <location>
        <begin position="21"/>
        <end position="30"/>
    </location>
</feature>
<evidence type="ECO:0000256" key="6">
    <source>
        <dbReference type="ARBA" id="ARBA00022786"/>
    </source>
</evidence>
<keyword evidence="10" id="KW-1185">Reference proteome</keyword>
<proteinExistence type="predicted"/>
<keyword evidence="3" id="KW-0808">Transferase</keyword>
<feature type="region of interest" description="Disordered" evidence="8">
    <location>
        <begin position="89"/>
        <end position="120"/>
    </location>
</feature>
<dbReference type="PANTHER" id="PTHR22937">
    <property type="entry name" value="E3 UBIQUITIN-PROTEIN LIGASE RNF165"/>
    <property type="match status" value="1"/>
</dbReference>
<evidence type="ECO:0000313" key="9">
    <source>
        <dbReference type="EMBL" id="KAG8062313.1"/>
    </source>
</evidence>
<keyword evidence="6" id="KW-0833">Ubl conjugation pathway</keyword>
<dbReference type="PANTHER" id="PTHR22937:SF67">
    <property type="entry name" value="E3 UBIQUITIN-PROTEIN LIGASE ZFP1-RELATED"/>
    <property type="match status" value="1"/>
</dbReference>
<protein>
    <recommendedName>
        <fullName evidence="2">RING-type E3 ubiquitin transferase</fullName>
        <ecNumber evidence="2">2.3.2.27</ecNumber>
    </recommendedName>
</protein>
<dbReference type="AlphaFoldDB" id="A0A8J5VX59"/>
<dbReference type="InterPro" id="IPR045191">
    <property type="entry name" value="MBR1/2-like"/>
</dbReference>
<dbReference type="EMBL" id="JAAALK010000286">
    <property type="protein sequence ID" value="KAG8062313.1"/>
    <property type="molecule type" value="Genomic_DNA"/>
</dbReference>
<dbReference type="GO" id="GO:0008270">
    <property type="term" value="F:zinc ion binding"/>
    <property type="evidence" value="ECO:0007669"/>
    <property type="project" value="UniProtKB-KW"/>
</dbReference>
<comment type="caution">
    <text evidence="9">The sequence shown here is derived from an EMBL/GenBank/DDBJ whole genome shotgun (WGS) entry which is preliminary data.</text>
</comment>
<keyword evidence="5" id="KW-0863">Zinc-finger</keyword>
<keyword evidence="7" id="KW-0862">Zinc</keyword>
<evidence type="ECO:0000256" key="8">
    <source>
        <dbReference type="SAM" id="MobiDB-lite"/>
    </source>
</evidence>
<feature type="compositionally biased region" description="Low complexity" evidence="8">
    <location>
        <begin position="1"/>
        <end position="12"/>
    </location>
</feature>
<sequence>MPAASPASRRLPGLPPPPFTSPASAASPASRRIRRLPGLEEHATIMDFSRLYEVSNVVDEHGDMRLDIDNMTYEELLALEEQIGDVNTVSPTAQRVPPPHTSPLSSDAEEEAQGERKDLEAFSPILIKEAADKQGKVALMEPSADDAALTADKRAMEQVVLATLPPL</sequence>
<evidence type="ECO:0000256" key="3">
    <source>
        <dbReference type="ARBA" id="ARBA00022679"/>
    </source>
</evidence>
<gene>
    <name evidence="9" type="ORF">GUJ93_ZPchr0003g16465</name>
</gene>
<name>A0A8J5VX59_ZIZPA</name>
<evidence type="ECO:0000256" key="7">
    <source>
        <dbReference type="ARBA" id="ARBA00022833"/>
    </source>
</evidence>
<evidence type="ECO:0000313" key="10">
    <source>
        <dbReference type="Proteomes" id="UP000729402"/>
    </source>
</evidence>
<reference evidence="9" key="1">
    <citation type="journal article" date="2021" name="bioRxiv">
        <title>Whole Genome Assembly and Annotation of Northern Wild Rice, Zizania palustris L., Supports a Whole Genome Duplication in the Zizania Genus.</title>
        <authorList>
            <person name="Haas M."/>
            <person name="Kono T."/>
            <person name="Macchietto M."/>
            <person name="Millas R."/>
            <person name="McGilp L."/>
            <person name="Shao M."/>
            <person name="Duquette J."/>
            <person name="Hirsch C.N."/>
            <person name="Kimball J."/>
        </authorList>
    </citation>
    <scope>NUCLEOTIDE SEQUENCE</scope>
    <source>
        <tissue evidence="9">Fresh leaf tissue</tissue>
    </source>
</reference>